<dbReference type="InterPro" id="IPR021550">
    <property type="entry name" value="DUF2897"/>
</dbReference>
<accession>A0A271VS92</accession>
<dbReference type="Proteomes" id="UP000216173">
    <property type="component" value="Unassembled WGS sequence"/>
</dbReference>
<evidence type="ECO:0008006" key="5">
    <source>
        <dbReference type="Google" id="ProtNLM"/>
    </source>
</evidence>
<dbReference type="AlphaFoldDB" id="A0A271VS92"/>
<feature type="transmembrane region" description="Helical" evidence="2">
    <location>
        <begin position="12"/>
        <end position="33"/>
    </location>
</feature>
<dbReference type="Pfam" id="PF11446">
    <property type="entry name" value="DUF2897"/>
    <property type="match status" value="1"/>
</dbReference>
<evidence type="ECO:0000313" key="3">
    <source>
        <dbReference type="EMBL" id="PAR21020.1"/>
    </source>
</evidence>
<reference evidence="4" key="1">
    <citation type="submission" date="2017-07" db="EMBL/GenBank/DDBJ databases">
        <authorList>
            <person name="Boucher Y."/>
            <person name="Orata F.D."/>
        </authorList>
    </citation>
    <scope>NUCLEOTIDE SEQUENCE [LARGE SCALE GENOMIC DNA]</scope>
    <source>
        <strain evidence="4">OYP9E10</strain>
    </source>
</reference>
<feature type="region of interest" description="Disordered" evidence="1">
    <location>
        <begin position="50"/>
        <end position="74"/>
    </location>
</feature>
<keyword evidence="2" id="KW-0812">Transmembrane</keyword>
<proteinExistence type="predicted"/>
<evidence type="ECO:0000313" key="4">
    <source>
        <dbReference type="Proteomes" id="UP000216173"/>
    </source>
</evidence>
<feature type="compositionally biased region" description="Polar residues" evidence="1">
    <location>
        <begin position="57"/>
        <end position="67"/>
    </location>
</feature>
<comment type="caution">
    <text evidence="3">The sequence shown here is derived from an EMBL/GenBank/DDBJ whole genome shotgun (WGS) entry which is preliminary data.</text>
</comment>
<organism evidence="3 4">
    <name type="scientific">Vibrio metoecus</name>
    <dbReference type="NCBI Taxonomy" id="1481663"/>
    <lineage>
        <taxon>Bacteria</taxon>
        <taxon>Pseudomonadati</taxon>
        <taxon>Pseudomonadota</taxon>
        <taxon>Gammaproteobacteria</taxon>
        <taxon>Vibrionales</taxon>
        <taxon>Vibrionaceae</taxon>
        <taxon>Vibrio</taxon>
    </lineage>
</organism>
<sequence length="74" mass="8289">MRDKMEILFNPWVISFIVVAVIVGNIAALKYTANMKVGQIGKKSELDRLNELDKQRNPQSSDTSKQTAAPEDKP</sequence>
<keyword evidence="2" id="KW-0472">Membrane</keyword>
<keyword evidence="2" id="KW-1133">Transmembrane helix</keyword>
<protein>
    <recommendedName>
        <fullName evidence="5">DUF2897 domain-containing protein</fullName>
    </recommendedName>
</protein>
<evidence type="ECO:0000256" key="2">
    <source>
        <dbReference type="SAM" id="Phobius"/>
    </source>
</evidence>
<name>A0A271VS92_VIBMT</name>
<evidence type="ECO:0000256" key="1">
    <source>
        <dbReference type="SAM" id="MobiDB-lite"/>
    </source>
</evidence>
<dbReference type="EMBL" id="NMSH01000012">
    <property type="protein sequence ID" value="PAR21020.1"/>
    <property type="molecule type" value="Genomic_DNA"/>
</dbReference>
<gene>
    <name evidence="3" type="ORF">CGU03_09635</name>
</gene>